<feature type="non-terminal residue" evidence="8">
    <location>
        <position position="1"/>
    </location>
</feature>
<feature type="region of interest" description="Disordered" evidence="6">
    <location>
        <begin position="639"/>
        <end position="665"/>
    </location>
</feature>
<dbReference type="Pfam" id="PF00172">
    <property type="entry name" value="Zn_clus"/>
    <property type="match status" value="4"/>
</dbReference>
<keyword evidence="5" id="KW-0539">Nucleus</keyword>
<evidence type="ECO:0000256" key="3">
    <source>
        <dbReference type="ARBA" id="ARBA00023015"/>
    </source>
</evidence>
<evidence type="ECO:0000313" key="8">
    <source>
        <dbReference type="EMBL" id="VTT56349.1"/>
    </source>
</evidence>
<dbReference type="Gene3D" id="4.10.240.10">
    <property type="entry name" value="Zn(2)-C6 fungal-type DNA-binding domain"/>
    <property type="match status" value="4"/>
</dbReference>
<dbReference type="GO" id="GO:0000981">
    <property type="term" value="F:DNA-binding transcription factor activity, RNA polymerase II-specific"/>
    <property type="evidence" value="ECO:0007669"/>
    <property type="project" value="InterPro"/>
</dbReference>
<dbReference type="CDD" id="cd00067">
    <property type="entry name" value="GAL4"/>
    <property type="match status" value="4"/>
</dbReference>
<dbReference type="InterPro" id="IPR001138">
    <property type="entry name" value="Zn2Cys6_DnaBD"/>
</dbReference>
<feature type="compositionally biased region" description="Polar residues" evidence="6">
    <location>
        <begin position="1453"/>
        <end position="1462"/>
    </location>
</feature>
<feature type="domain" description="Zn(2)-C6 fungal-type" evidence="7">
    <location>
        <begin position="818"/>
        <end position="848"/>
    </location>
</feature>
<dbReference type="GO" id="GO:0003677">
    <property type="term" value="F:DNA binding"/>
    <property type="evidence" value="ECO:0007669"/>
    <property type="project" value="InterPro"/>
</dbReference>
<keyword evidence="3" id="KW-0805">Transcription regulation</keyword>
<dbReference type="CDD" id="cd12148">
    <property type="entry name" value="fungal_TF_MHR"/>
    <property type="match status" value="2"/>
</dbReference>
<dbReference type="GO" id="GO:0006351">
    <property type="term" value="P:DNA-templated transcription"/>
    <property type="evidence" value="ECO:0007669"/>
    <property type="project" value="InterPro"/>
</dbReference>
<evidence type="ECO:0000256" key="6">
    <source>
        <dbReference type="SAM" id="MobiDB-lite"/>
    </source>
</evidence>
<evidence type="ECO:0000256" key="2">
    <source>
        <dbReference type="ARBA" id="ARBA00022723"/>
    </source>
</evidence>
<dbReference type="PANTHER" id="PTHR47338">
    <property type="entry name" value="ZN(II)2CYS6 TRANSCRIPTION FACTOR (EUROFUNG)-RELATED"/>
    <property type="match status" value="1"/>
</dbReference>
<gene>
    <name evidence="8" type="ORF">C2S_3154</name>
</gene>
<dbReference type="SMART" id="SM00906">
    <property type="entry name" value="Fungal_trans"/>
    <property type="match status" value="2"/>
</dbReference>
<evidence type="ECO:0000259" key="7">
    <source>
        <dbReference type="PROSITE" id="PS50048"/>
    </source>
</evidence>
<feature type="domain" description="Zn(2)-C6 fungal-type" evidence="7">
    <location>
        <begin position="95"/>
        <end position="125"/>
    </location>
</feature>
<dbReference type="SMART" id="SM00066">
    <property type="entry name" value="GAL4"/>
    <property type="match status" value="4"/>
</dbReference>
<dbReference type="EMBL" id="CABFJX010000002">
    <property type="protein sequence ID" value="VTT56349.1"/>
    <property type="molecule type" value="Genomic_DNA"/>
</dbReference>
<feature type="compositionally biased region" description="Basic and acidic residues" evidence="6">
    <location>
        <begin position="919"/>
        <end position="929"/>
    </location>
</feature>
<feature type="compositionally biased region" description="Polar residues" evidence="6">
    <location>
        <begin position="161"/>
        <end position="170"/>
    </location>
</feature>
<dbReference type="InterPro" id="IPR036864">
    <property type="entry name" value="Zn2-C6_fun-type_DNA-bd_sf"/>
</dbReference>
<evidence type="ECO:0000256" key="4">
    <source>
        <dbReference type="ARBA" id="ARBA00023163"/>
    </source>
</evidence>
<dbReference type="PROSITE" id="PS00463">
    <property type="entry name" value="ZN2_CY6_FUNGAL_1"/>
    <property type="match status" value="3"/>
</dbReference>
<feature type="compositionally biased region" description="Polar residues" evidence="6">
    <location>
        <begin position="771"/>
        <end position="806"/>
    </location>
</feature>
<dbReference type="InterPro" id="IPR007219">
    <property type="entry name" value="XnlR_reg_dom"/>
</dbReference>
<comment type="subcellular location">
    <subcellularLocation>
        <location evidence="1">Nucleus</location>
    </subcellularLocation>
</comment>
<dbReference type="PANTHER" id="PTHR47338:SF7">
    <property type="entry name" value="ZN(II)2CYS6 TRANSCRIPTION FACTOR (EUROFUNG)"/>
    <property type="match status" value="1"/>
</dbReference>
<sequence length="1525" mass="170135">DSTNISEKRYPPLDITFSLLGCRLAKFFKDSSPALRKPEMKAACVQCRVRKVRCDGTVPRCRTCERLNFQCSFEQDGSSGQSAPRIPPKCRGAKACQECRAMKVRCSGDVPKCTNCTRRNRPCTYVSKAGSSTTEASSSRDDSASVTTSQAAISPRKQRPSIASSSQSIPFDSIEENPPFVPDDGVISLVNQYFERLYPLSAFCFLHRATVIQRCHDKTIDRALQLAICSITAIYFDQCQGERDAWAGEAEQLILDRLEQPSIFKIQASLLLIRYRAAVGQFPRAFIMAGLAARWAAAIRLNYEHSKLSPVAQEVRRRTFWSLSLLEDSFCVGLKEFELFDADTIYLQLPCEDADFQQERHVPTGYLQPGKGLEPEVLRTRAAFVRVAFIRRAIVRLNRRINVKEVNLPELLSSMEKFQNDLLRLRTRLAPCDQYPPSYTQDVHLSPQYFVMHMNWHLTHCDLYRIFLTGYPESTTDTMIEGISAAEKGLMKDKCLSHAEQIVKVLSDFVQHKEENEILEFEAAICAYHAARLVLFGTYTGKDNTGLPMQMAINKAQLCLDVVTRYFAFSEQLKSMRQELERVIQQHKAWLESSDHRAITTTTDPNPAQSSKLAKDAYIRQRLAIHSLLRQSDFVDDSHDAAPAAPLEAESEQQSPEQQTNWGIRDPVTDQNLMFGLPYGGGLDLNAWASSMAGNQDLNGLLTDFDEQYMYYFSFGGEVLPGVSASTSWTINSVARPKPGFDAVFESLHAPKTSHLVTMDLASAAGDHPNNLISSLDSPLPVPNTSSASGIPQQSVNPSQPTSHANSPDRKPKKSSLTCVTCRARKVRCNGARDICSNCERLGFPCSYDDGDAGALSGALPRRRVRQACISCHSRKARCSGHMPSCDRCRSQGIECVYRPSKRARITMRGEGRSPQSQEGDREDGHNDSDPGLTDPASTATPQGFAPEVPFPDESFDALIGRTFNKFFNHVHHIPMFSFLHRASLEGRYNTGKVEKALLLALIGITSYLTDMGPGMKEYGERCIDDAEALIFADYTRPSTIKVQALVLIIKHRILSKKSPSAFMLLSIASRYAAALRLNHESPNLCFLAQESRRRLMWALYCIDSGVSGGYRDYSLWSADKIHVGLPCNERNFEFDLPQPTERLIHDPDKPRNPQAEDPGSLALHIRIQHMRRRIMEFSRRVMLSRNTKPDELQAGIWGLQKDLSDFATHLPASFQFSESSLRLRAYSPRICTFIMIHVWWHQCQIDLYRLALGGLREALPRVILASLDDAFVDHCQRQCVEHAMSMANIFSSMHKLNSKPVTDLDMAICAYQCARVLTYAYHTNALKYDLNLEAVMERAKICLSTIKSCCAGKTAEGIQADLERLITHGIAIRGPSATPDQHGRLPLDNGFSQQPLRHGFANDHNMSDPNQFSSMNSVSISAMTDSTFPPSLVADPWVPESQVSPDLPHPSTEAQAPSKPTVSVPEIVPRQDFGISEINNAYDGGTDGLGTDSGLEYGMGLDQNLWMPNNDWLSMDALNGGVGA</sequence>
<keyword evidence="4" id="KW-0804">Transcription</keyword>
<feature type="region of interest" description="Disordered" evidence="6">
    <location>
        <begin position="1438"/>
        <end position="1463"/>
    </location>
</feature>
<feature type="region of interest" description="Disordered" evidence="6">
    <location>
        <begin position="906"/>
        <end position="947"/>
    </location>
</feature>
<evidence type="ECO:0000256" key="5">
    <source>
        <dbReference type="ARBA" id="ARBA00023242"/>
    </source>
</evidence>
<dbReference type="GO" id="GO:0005634">
    <property type="term" value="C:nucleus"/>
    <property type="evidence" value="ECO:0007669"/>
    <property type="project" value="UniProtKB-SubCell"/>
</dbReference>
<feature type="region of interest" description="Disordered" evidence="6">
    <location>
        <begin position="770"/>
        <end position="815"/>
    </location>
</feature>
<reference evidence="8" key="1">
    <citation type="submission" date="2019-05" db="EMBL/GenBank/DDBJ databases">
        <authorList>
            <person name="Piombo E."/>
        </authorList>
    </citation>
    <scope>NUCLEOTIDE SEQUENCE</scope>
    <source>
        <strain evidence="8">C2S</strain>
    </source>
</reference>
<feature type="region of interest" description="Disordered" evidence="6">
    <location>
        <begin position="127"/>
        <end position="177"/>
    </location>
</feature>
<dbReference type="Proteomes" id="UP000760494">
    <property type="component" value="Unassembled WGS sequence"/>
</dbReference>
<accession>A0A9Q9U406</accession>
<dbReference type="GO" id="GO:0008270">
    <property type="term" value="F:zinc ion binding"/>
    <property type="evidence" value="ECO:0007669"/>
    <property type="project" value="InterPro"/>
</dbReference>
<dbReference type="PROSITE" id="PS50048">
    <property type="entry name" value="ZN2_CY6_FUNGAL_2"/>
    <property type="match status" value="4"/>
</dbReference>
<feature type="domain" description="Zn(2)-C6 fungal-type" evidence="7">
    <location>
        <begin position="868"/>
        <end position="898"/>
    </location>
</feature>
<dbReference type="SUPFAM" id="SSF57701">
    <property type="entry name" value="Zn2/Cys6 DNA-binding domain"/>
    <property type="match status" value="4"/>
</dbReference>
<feature type="compositionally biased region" description="Low complexity" evidence="6">
    <location>
        <begin position="641"/>
        <end position="659"/>
    </location>
</feature>
<name>A0A9Q9U406_FUSFU</name>
<keyword evidence="2" id="KW-0479">Metal-binding</keyword>
<comment type="caution">
    <text evidence="8">The sequence shown here is derived from an EMBL/GenBank/DDBJ whole genome shotgun (WGS) entry which is preliminary data.</text>
</comment>
<proteinExistence type="predicted"/>
<dbReference type="Pfam" id="PF04082">
    <property type="entry name" value="Fungal_trans"/>
    <property type="match status" value="2"/>
</dbReference>
<protein>
    <recommendedName>
        <fullName evidence="7">Zn(2)-C6 fungal-type domain-containing protein</fullName>
    </recommendedName>
</protein>
<evidence type="ECO:0000313" key="9">
    <source>
        <dbReference type="Proteomes" id="UP000760494"/>
    </source>
</evidence>
<organism evidence="8 9">
    <name type="scientific">Fusarium fujikuroi</name>
    <name type="common">Bakanae and foot rot disease fungus</name>
    <name type="synonym">Gibberella fujikuroi</name>
    <dbReference type="NCBI Taxonomy" id="5127"/>
    <lineage>
        <taxon>Eukaryota</taxon>
        <taxon>Fungi</taxon>
        <taxon>Dikarya</taxon>
        <taxon>Ascomycota</taxon>
        <taxon>Pezizomycotina</taxon>
        <taxon>Sordariomycetes</taxon>
        <taxon>Hypocreomycetidae</taxon>
        <taxon>Hypocreales</taxon>
        <taxon>Nectriaceae</taxon>
        <taxon>Fusarium</taxon>
        <taxon>Fusarium fujikuroi species complex</taxon>
    </lineage>
</organism>
<evidence type="ECO:0000256" key="1">
    <source>
        <dbReference type="ARBA" id="ARBA00004123"/>
    </source>
</evidence>
<dbReference type="InterPro" id="IPR050815">
    <property type="entry name" value="TF_fung"/>
</dbReference>
<dbReference type="PRINTS" id="PR00755">
    <property type="entry name" value="AFLATOXINBRP"/>
</dbReference>
<feature type="domain" description="Zn(2)-C6 fungal-type" evidence="7">
    <location>
        <begin position="43"/>
        <end position="73"/>
    </location>
</feature>